<sequence length="146" mass="16720">MPKSLKGLMIATDVGFLIYWTITFLHLIPPEYLYQDYHNELLVAWNLSFVPLDLFISITGLWSISCYNRGHALWKPLAIVSLVMTSCSGLQAIAFWSFRLEMDPMWWTPNLFLLIYPLFYLPRLIKAGQQKRIGAMTGSSEVADGV</sequence>
<gene>
    <name evidence="2" type="ORF">DNH61_12480</name>
</gene>
<keyword evidence="1" id="KW-0812">Transmembrane</keyword>
<feature type="transmembrane region" description="Helical" evidence="1">
    <location>
        <begin position="76"/>
        <end position="98"/>
    </location>
</feature>
<feature type="transmembrane region" description="Helical" evidence="1">
    <location>
        <begin position="41"/>
        <end position="64"/>
    </location>
</feature>
<dbReference type="InterPro" id="IPR020348">
    <property type="entry name" value="Uncharacterised_YvaD"/>
</dbReference>
<name>A0A2W1LK21_9BACL</name>
<keyword evidence="1" id="KW-0472">Membrane</keyword>
<dbReference type="RefSeq" id="WP_111146982.1">
    <property type="nucleotide sequence ID" value="NZ_QKRB01000044.1"/>
</dbReference>
<reference evidence="2 3" key="1">
    <citation type="submission" date="2018-06" db="EMBL/GenBank/DDBJ databases">
        <title>Paenibacillus imtechensis sp. nov.</title>
        <authorList>
            <person name="Pinnaka A.K."/>
            <person name="Singh H."/>
            <person name="Kaur M."/>
        </authorList>
    </citation>
    <scope>NUCLEOTIDE SEQUENCE [LARGE SCALE GENOMIC DNA]</scope>
    <source>
        <strain evidence="2 3">SMB1</strain>
    </source>
</reference>
<dbReference type="OrthoDB" id="2469007at2"/>
<dbReference type="AlphaFoldDB" id="A0A2W1LK21"/>
<feature type="transmembrane region" description="Helical" evidence="1">
    <location>
        <begin position="7"/>
        <end position="29"/>
    </location>
</feature>
<proteinExistence type="predicted"/>
<protein>
    <recommendedName>
        <fullName evidence="4">YvaD family protein</fullName>
    </recommendedName>
</protein>
<evidence type="ECO:0000313" key="3">
    <source>
        <dbReference type="Proteomes" id="UP000249522"/>
    </source>
</evidence>
<keyword evidence="3" id="KW-1185">Reference proteome</keyword>
<dbReference type="Pfam" id="PF17314">
    <property type="entry name" value="DUF5360"/>
    <property type="match status" value="1"/>
</dbReference>
<evidence type="ECO:0008006" key="4">
    <source>
        <dbReference type="Google" id="ProtNLM"/>
    </source>
</evidence>
<accession>A0A2W1LK21</accession>
<dbReference type="Proteomes" id="UP000249522">
    <property type="component" value="Unassembled WGS sequence"/>
</dbReference>
<comment type="caution">
    <text evidence="2">The sequence shown here is derived from an EMBL/GenBank/DDBJ whole genome shotgun (WGS) entry which is preliminary data.</text>
</comment>
<evidence type="ECO:0000256" key="1">
    <source>
        <dbReference type="SAM" id="Phobius"/>
    </source>
</evidence>
<evidence type="ECO:0000313" key="2">
    <source>
        <dbReference type="EMBL" id="PZD95352.1"/>
    </source>
</evidence>
<organism evidence="2 3">
    <name type="scientific">Paenibacillus sambharensis</name>
    <dbReference type="NCBI Taxonomy" id="1803190"/>
    <lineage>
        <taxon>Bacteria</taxon>
        <taxon>Bacillati</taxon>
        <taxon>Bacillota</taxon>
        <taxon>Bacilli</taxon>
        <taxon>Bacillales</taxon>
        <taxon>Paenibacillaceae</taxon>
        <taxon>Paenibacillus</taxon>
    </lineage>
</organism>
<feature type="transmembrane region" description="Helical" evidence="1">
    <location>
        <begin position="104"/>
        <end position="122"/>
    </location>
</feature>
<dbReference type="EMBL" id="QKRB01000044">
    <property type="protein sequence ID" value="PZD95352.1"/>
    <property type="molecule type" value="Genomic_DNA"/>
</dbReference>
<keyword evidence="1" id="KW-1133">Transmembrane helix</keyword>